<evidence type="ECO:0000256" key="2">
    <source>
        <dbReference type="RuleBase" id="RU003968"/>
    </source>
</evidence>
<name>A0ABM1B5N9_LIMPO</name>
<evidence type="ECO:0000259" key="4">
    <source>
        <dbReference type="PROSITE" id="PS00624"/>
    </source>
</evidence>
<dbReference type="InterPro" id="IPR007867">
    <property type="entry name" value="GMC_OxRtase_C"/>
</dbReference>
<organism evidence="5 6">
    <name type="scientific">Limulus polyphemus</name>
    <name type="common">Atlantic horseshoe crab</name>
    <dbReference type="NCBI Taxonomy" id="6850"/>
    <lineage>
        <taxon>Eukaryota</taxon>
        <taxon>Metazoa</taxon>
        <taxon>Ecdysozoa</taxon>
        <taxon>Arthropoda</taxon>
        <taxon>Chelicerata</taxon>
        <taxon>Merostomata</taxon>
        <taxon>Xiphosura</taxon>
        <taxon>Limulidae</taxon>
        <taxon>Limulus</taxon>
    </lineage>
</organism>
<dbReference type="Gene3D" id="3.30.560.10">
    <property type="entry name" value="Glucose Oxidase, domain 3"/>
    <property type="match status" value="1"/>
</dbReference>
<keyword evidence="5" id="KW-1185">Reference proteome</keyword>
<comment type="similarity">
    <text evidence="1 2">Belongs to the GMC oxidoreductase family.</text>
</comment>
<proteinExistence type="inferred from homology"/>
<dbReference type="SUPFAM" id="SSF51905">
    <property type="entry name" value="FAD/NAD(P)-binding domain"/>
    <property type="match status" value="1"/>
</dbReference>
<dbReference type="Proteomes" id="UP000694941">
    <property type="component" value="Unplaced"/>
</dbReference>
<keyword evidence="2" id="KW-0274">FAD</keyword>
<evidence type="ECO:0000313" key="5">
    <source>
        <dbReference type="Proteomes" id="UP000694941"/>
    </source>
</evidence>
<protein>
    <submittedName>
        <fullName evidence="6">Glucose dehydrogenase [FAD, quinone]-like</fullName>
    </submittedName>
</protein>
<dbReference type="InterPro" id="IPR012132">
    <property type="entry name" value="GMC_OxRdtase"/>
</dbReference>
<dbReference type="PIRSF" id="PIRSF000137">
    <property type="entry name" value="Alcohol_oxidase"/>
    <property type="match status" value="1"/>
</dbReference>
<accession>A0ABM1B5N9</accession>
<dbReference type="Gene3D" id="3.50.50.60">
    <property type="entry name" value="FAD/NAD(P)-binding domain"/>
    <property type="match status" value="1"/>
</dbReference>
<evidence type="ECO:0000313" key="6">
    <source>
        <dbReference type="RefSeq" id="XP_013775333.2"/>
    </source>
</evidence>
<reference evidence="6" key="1">
    <citation type="submission" date="2025-08" db="UniProtKB">
        <authorList>
            <consortium name="RefSeq"/>
        </authorList>
    </citation>
    <scope>IDENTIFICATION</scope>
    <source>
        <tissue evidence="6">Muscle</tissue>
    </source>
</reference>
<feature type="domain" description="Glucose-methanol-choline oxidoreductase N-terminal" evidence="3">
    <location>
        <begin position="103"/>
        <end position="126"/>
    </location>
</feature>
<dbReference type="SUPFAM" id="SSF54373">
    <property type="entry name" value="FAD-linked reductases, C-terminal domain"/>
    <property type="match status" value="1"/>
</dbReference>
<gene>
    <name evidence="6" type="primary">LOC106460192</name>
</gene>
<dbReference type="PROSITE" id="PS00624">
    <property type="entry name" value="GMC_OXRED_2"/>
    <property type="match status" value="1"/>
</dbReference>
<dbReference type="InterPro" id="IPR036188">
    <property type="entry name" value="FAD/NAD-bd_sf"/>
</dbReference>
<dbReference type="GeneID" id="106460192"/>
<evidence type="ECO:0000259" key="3">
    <source>
        <dbReference type="PROSITE" id="PS00623"/>
    </source>
</evidence>
<dbReference type="Pfam" id="PF05199">
    <property type="entry name" value="GMC_oxred_C"/>
    <property type="match status" value="1"/>
</dbReference>
<dbReference type="PROSITE" id="PS00623">
    <property type="entry name" value="GMC_OXRED_1"/>
    <property type="match status" value="1"/>
</dbReference>
<evidence type="ECO:0000256" key="1">
    <source>
        <dbReference type="ARBA" id="ARBA00010790"/>
    </source>
</evidence>
<dbReference type="InterPro" id="IPR000172">
    <property type="entry name" value="GMC_OxRdtase_N"/>
</dbReference>
<sequence length="593" mass="66068">MALIFFRSADRRVQLPDGQFDMEYDYIIVGAGSAGATLASRLSEDSNARVLLLEAGGLPDVLSSVPLFSAELQLTKYDWAFKTVPQEAACFGQKGRRSLWPRGKGLGGTSLMNYMLYIRGNPRDYDKWAEHGARGWSWQEVFPYFLKSEDNRDPLYAFNGYHGIGGPQTVETPPYISPLGYAFVAAGMSLGYLNIDLNGPHQTGFSVPQGTIRNGRRCSVSNAYIEPALRRKNLNILLQAHVTKILFDNRRWARGVQFLHKGLPRVVFARKEIILSAGTINTPQILMLSGIGPRNHLERLGIPVIANLPVGNNLHDHVGASGMHFLIDQPVSIIPLRFTSPNIVQNFFIHGKGPLTMLGGVEGLGFIKTEFSNSSDDYPDAEIHFISSSPSSDGGKTIRRVQGVGERLWKQVYEPYLYRDSFSMYPVLLRPKSRGYVKLRSTDPHDPPVINPRYLTHPNDIRTLVEAMKISIDVGQSEPFRQFKAKMFETVFPGCERFRVLSDRYLECVARTYTITIYHPVGTCKMGDPSDPSTVVDSELRVKHVKGLRVVDASIMPTIVSGNTNAPVIMIAEKAADLIKGIQMFVTEDGSKR</sequence>
<dbReference type="PANTHER" id="PTHR11552:SF227">
    <property type="entry name" value="GLUCOSE DEHYDROGENASE [FAD, QUINONE]-LIKE PROTEIN"/>
    <property type="match status" value="1"/>
</dbReference>
<dbReference type="PANTHER" id="PTHR11552">
    <property type="entry name" value="GLUCOSE-METHANOL-CHOLINE GMC OXIDOREDUCTASE"/>
    <property type="match status" value="1"/>
</dbReference>
<dbReference type="Pfam" id="PF00732">
    <property type="entry name" value="GMC_oxred_N"/>
    <property type="match status" value="1"/>
</dbReference>
<dbReference type="RefSeq" id="XP_013775333.2">
    <property type="nucleotide sequence ID" value="XM_013919879.2"/>
</dbReference>
<feature type="domain" description="Glucose-methanol-choline oxidoreductase N-terminal" evidence="4">
    <location>
        <begin position="278"/>
        <end position="292"/>
    </location>
</feature>
<keyword evidence="2" id="KW-0285">Flavoprotein</keyword>